<feature type="transmembrane region" description="Helical" evidence="5">
    <location>
        <begin position="148"/>
        <end position="174"/>
    </location>
</feature>
<keyword evidence="3 5" id="KW-1133">Transmembrane helix</keyword>
<feature type="domain" description="G-protein coupled receptors family 1 profile" evidence="6">
    <location>
        <begin position="44"/>
        <end position="357"/>
    </location>
</feature>
<comment type="subcellular location">
    <subcellularLocation>
        <location evidence="1">Membrane</location>
    </subcellularLocation>
</comment>
<dbReference type="PANTHER" id="PTHR46641:SF8">
    <property type="entry name" value="G-PROTEIN COUPLED RECEPTORS FAMILY 1 PROFILE DOMAIN-CONTAINING PROTEIN"/>
    <property type="match status" value="1"/>
</dbReference>
<accession>A0AAD8BA16</accession>
<dbReference type="SUPFAM" id="SSF81321">
    <property type="entry name" value="Family A G protein-coupled receptor-like"/>
    <property type="match status" value="1"/>
</dbReference>
<dbReference type="PROSITE" id="PS50262">
    <property type="entry name" value="G_PROTEIN_RECEP_F1_2"/>
    <property type="match status" value="1"/>
</dbReference>
<dbReference type="PANTHER" id="PTHR46641">
    <property type="entry name" value="FMRFAMIDE RECEPTOR-RELATED"/>
    <property type="match status" value="1"/>
</dbReference>
<keyword evidence="2 5" id="KW-0812">Transmembrane</keyword>
<evidence type="ECO:0000256" key="5">
    <source>
        <dbReference type="SAM" id="Phobius"/>
    </source>
</evidence>
<gene>
    <name evidence="7" type="ORF">Bpfe_019781</name>
</gene>
<evidence type="ECO:0000259" key="6">
    <source>
        <dbReference type="PROSITE" id="PS50262"/>
    </source>
</evidence>
<dbReference type="GO" id="GO:0016020">
    <property type="term" value="C:membrane"/>
    <property type="evidence" value="ECO:0007669"/>
    <property type="project" value="UniProtKB-SubCell"/>
</dbReference>
<feature type="transmembrane region" description="Helical" evidence="5">
    <location>
        <begin position="100"/>
        <end position="127"/>
    </location>
</feature>
<evidence type="ECO:0000256" key="1">
    <source>
        <dbReference type="ARBA" id="ARBA00004370"/>
    </source>
</evidence>
<reference evidence="7" key="1">
    <citation type="journal article" date="2023" name="PLoS Negl. Trop. Dis.">
        <title>A genome sequence for Biomphalaria pfeifferi, the major vector snail for the human-infecting parasite Schistosoma mansoni.</title>
        <authorList>
            <person name="Bu L."/>
            <person name="Lu L."/>
            <person name="Laidemitt M.R."/>
            <person name="Zhang S.M."/>
            <person name="Mutuku M."/>
            <person name="Mkoji G."/>
            <person name="Steinauer M."/>
            <person name="Loker E.S."/>
        </authorList>
    </citation>
    <scope>NUCLEOTIDE SEQUENCE</scope>
    <source>
        <strain evidence="7">KasaAsao</strain>
    </source>
</reference>
<feature type="transmembrane region" description="Helical" evidence="5">
    <location>
        <begin position="63"/>
        <end position="88"/>
    </location>
</feature>
<dbReference type="AlphaFoldDB" id="A0AAD8BA16"/>
<feature type="transmembrane region" description="Helical" evidence="5">
    <location>
        <begin position="21"/>
        <end position="51"/>
    </location>
</feature>
<reference evidence="7" key="2">
    <citation type="submission" date="2023-04" db="EMBL/GenBank/DDBJ databases">
        <authorList>
            <person name="Bu L."/>
            <person name="Lu L."/>
            <person name="Laidemitt M.R."/>
            <person name="Zhang S.M."/>
            <person name="Mutuku M."/>
            <person name="Mkoji G."/>
            <person name="Steinauer M."/>
            <person name="Loker E.S."/>
        </authorList>
    </citation>
    <scope>NUCLEOTIDE SEQUENCE</scope>
    <source>
        <strain evidence="7">KasaAsao</strain>
        <tissue evidence="7">Whole Snail</tissue>
    </source>
</reference>
<feature type="transmembrane region" description="Helical" evidence="5">
    <location>
        <begin position="204"/>
        <end position="227"/>
    </location>
</feature>
<dbReference type="InterPro" id="IPR052954">
    <property type="entry name" value="GPCR-Ligand_Int"/>
</dbReference>
<dbReference type="Pfam" id="PF10328">
    <property type="entry name" value="7TM_GPCR_Srx"/>
    <property type="match status" value="1"/>
</dbReference>
<name>A0AAD8BA16_BIOPF</name>
<keyword evidence="8" id="KW-1185">Reference proteome</keyword>
<keyword evidence="7" id="KW-0675">Receptor</keyword>
<organism evidence="7 8">
    <name type="scientific">Biomphalaria pfeifferi</name>
    <name type="common">Bloodfluke planorb</name>
    <name type="synonym">Freshwater snail</name>
    <dbReference type="NCBI Taxonomy" id="112525"/>
    <lineage>
        <taxon>Eukaryota</taxon>
        <taxon>Metazoa</taxon>
        <taxon>Spiralia</taxon>
        <taxon>Lophotrochozoa</taxon>
        <taxon>Mollusca</taxon>
        <taxon>Gastropoda</taxon>
        <taxon>Heterobranchia</taxon>
        <taxon>Euthyneura</taxon>
        <taxon>Panpulmonata</taxon>
        <taxon>Hygrophila</taxon>
        <taxon>Lymnaeoidea</taxon>
        <taxon>Planorbidae</taxon>
        <taxon>Biomphalaria</taxon>
    </lineage>
</organism>
<evidence type="ECO:0000313" key="8">
    <source>
        <dbReference type="Proteomes" id="UP001233172"/>
    </source>
</evidence>
<evidence type="ECO:0000256" key="2">
    <source>
        <dbReference type="ARBA" id="ARBA00022692"/>
    </source>
</evidence>
<evidence type="ECO:0000256" key="3">
    <source>
        <dbReference type="ARBA" id="ARBA00022989"/>
    </source>
</evidence>
<sequence length="379" mass="43277">MSVVNGTNYYDLGEWTKSNKVYFICTLIIQWGFKIPVRVFGISTNLLALLVFQKCRLRDGISVCFMVLTLSDGICLLTFLLGSLMGLLDMELQVRPYISLYYVSYILTFYGLMFYNISTMITVFLAIQKCCCISLPWNFKSYFSKRRCVAAVYCIYLIGFISYIPFTATAFPFVEAFDLTTNSTRLTFAWSAVYLQDVFPVLKAINYISIPFIAEVFVLISSFILSAKLNESVKFRNSLSGDTMIDSHSKQKDESSKLSLVKMDSNNTVINIEPQKVNTVKSSIQPMSRKDLRATQAVNVVAILFVTANTPDVIMFLVSLLEPEFSALGSYYDLFRVCVELEDFLHVINLSVNLFVYLKFNTRFAETFKSFILRRLKDN</sequence>
<evidence type="ECO:0000313" key="7">
    <source>
        <dbReference type="EMBL" id="KAK0050860.1"/>
    </source>
</evidence>
<protein>
    <submittedName>
        <fullName evidence="7">Adenosine receptor A1</fullName>
    </submittedName>
</protein>
<dbReference type="InterPro" id="IPR017452">
    <property type="entry name" value="GPCR_Rhodpsn_7TM"/>
</dbReference>
<comment type="caution">
    <text evidence="7">The sequence shown here is derived from an EMBL/GenBank/DDBJ whole genome shotgun (WGS) entry which is preliminary data.</text>
</comment>
<dbReference type="Gene3D" id="1.20.1070.10">
    <property type="entry name" value="Rhodopsin 7-helix transmembrane proteins"/>
    <property type="match status" value="1"/>
</dbReference>
<keyword evidence="4 5" id="KW-0472">Membrane</keyword>
<proteinExistence type="predicted"/>
<evidence type="ECO:0000256" key="4">
    <source>
        <dbReference type="ARBA" id="ARBA00023136"/>
    </source>
</evidence>
<feature type="transmembrane region" description="Helical" evidence="5">
    <location>
        <begin position="297"/>
        <end position="321"/>
    </location>
</feature>
<dbReference type="InterPro" id="IPR019430">
    <property type="entry name" value="7TM_GPCR_serpentine_rcpt_Srx"/>
</dbReference>
<dbReference type="EMBL" id="JASAOG010000110">
    <property type="protein sequence ID" value="KAK0050860.1"/>
    <property type="molecule type" value="Genomic_DNA"/>
</dbReference>
<dbReference type="Proteomes" id="UP001233172">
    <property type="component" value="Unassembled WGS sequence"/>
</dbReference>